<keyword evidence="3" id="KW-1185">Reference proteome</keyword>
<feature type="compositionally biased region" description="Pro residues" evidence="1">
    <location>
        <begin position="556"/>
        <end position="567"/>
    </location>
</feature>
<proteinExistence type="predicted"/>
<feature type="compositionally biased region" description="Low complexity" evidence="1">
    <location>
        <begin position="333"/>
        <end position="346"/>
    </location>
</feature>
<reference evidence="2 3" key="1">
    <citation type="submission" date="2019-10" db="EMBL/GenBank/DDBJ databases">
        <title>Assembly and Annotation for the nematode Trichostrongylus colubriformis.</title>
        <authorList>
            <person name="Martin J."/>
        </authorList>
    </citation>
    <scope>NUCLEOTIDE SEQUENCE [LARGE SCALE GENOMIC DNA]</scope>
    <source>
        <strain evidence="2">G859</strain>
        <tissue evidence="2">Whole worm</tissue>
    </source>
</reference>
<feature type="compositionally biased region" description="Polar residues" evidence="1">
    <location>
        <begin position="472"/>
        <end position="491"/>
    </location>
</feature>
<feature type="compositionally biased region" description="Low complexity" evidence="1">
    <location>
        <begin position="201"/>
        <end position="221"/>
    </location>
</feature>
<dbReference type="AlphaFoldDB" id="A0AAN8IK95"/>
<feature type="region of interest" description="Disordered" evidence="1">
    <location>
        <begin position="178"/>
        <end position="241"/>
    </location>
</feature>
<protein>
    <submittedName>
        <fullName evidence="2">Uncharacterized protein</fullName>
    </submittedName>
</protein>
<evidence type="ECO:0000256" key="1">
    <source>
        <dbReference type="SAM" id="MobiDB-lite"/>
    </source>
</evidence>
<feature type="compositionally biased region" description="Low complexity" evidence="1">
    <location>
        <begin position="287"/>
        <end position="296"/>
    </location>
</feature>
<feature type="region of interest" description="Disordered" evidence="1">
    <location>
        <begin position="272"/>
        <end position="409"/>
    </location>
</feature>
<feature type="region of interest" description="Disordered" evidence="1">
    <location>
        <begin position="43"/>
        <end position="106"/>
    </location>
</feature>
<comment type="caution">
    <text evidence="2">The sequence shown here is derived from an EMBL/GenBank/DDBJ whole genome shotgun (WGS) entry which is preliminary data.</text>
</comment>
<accession>A0AAN8IK95</accession>
<feature type="compositionally biased region" description="Low complexity" evidence="1">
    <location>
        <begin position="57"/>
        <end position="70"/>
    </location>
</feature>
<feature type="compositionally biased region" description="Basic and acidic residues" evidence="1">
    <location>
        <begin position="71"/>
        <end position="82"/>
    </location>
</feature>
<feature type="compositionally biased region" description="Low complexity" evidence="1">
    <location>
        <begin position="308"/>
        <end position="318"/>
    </location>
</feature>
<dbReference type="EMBL" id="WIXE01011605">
    <property type="protein sequence ID" value="KAK5976651.1"/>
    <property type="molecule type" value="Genomic_DNA"/>
</dbReference>
<feature type="non-terminal residue" evidence="2">
    <location>
        <position position="1"/>
    </location>
</feature>
<name>A0AAN8IK95_TRICO</name>
<feature type="compositionally biased region" description="Polar residues" evidence="1">
    <location>
        <begin position="539"/>
        <end position="549"/>
    </location>
</feature>
<dbReference type="Proteomes" id="UP001331761">
    <property type="component" value="Unassembled WGS sequence"/>
</dbReference>
<feature type="compositionally biased region" description="Polar residues" evidence="1">
    <location>
        <begin position="178"/>
        <end position="187"/>
    </location>
</feature>
<gene>
    <name evidence="2" type="ORF">GCK32_010599</name>
</gene>
<sequence>QISFRQLMSSQGYTLLELLKTTLAAAVAVVAATVVCAKPKKTVAQTRDVPREKSKSSESVTPGGSSSASKSKGDKDPPKENAPKTQKPVLKQSAEKTAVPKQQELSKKNLELVTCEDQVILSVIQPPPVDLSQVPQEVRERLNITRTQEKEDDDKDTWLPLVKTQDITPSMEIDIKGSTPQEQQKVAQQAPPKVTQQEQPKVTQQEPQKVTQQEQPKVTQQGSQKVIPQEPQKVINATNGTQPAVITVNKVAPPAQHHVYKPTTYVTAIAGRTGPQILQGPVPPPEAAATQPTPTATERKKVAPLQPTMPSATQTSAPAPQPAPMKQLPISTAPRVSVPVAPSSRVGSKPGLPGGPGAAQPQMASGTKPIGSGGAQPQTLAKAGVSEALQNQMVPMPGASGSAKPQMLTKPGAVGAVQPQMSMKPASVNKYTASPRPSAISYVAKTASANVQVKPASTVLGEQNKLPPAAIGTTTSGVTVNQAGASKQSAAPNPPAPLSFPTTTPAPQTKEPLLEATEPPKPTEKQPSLANKTVGKPTPANQPGIQPSLTKKPPSVAQPPGMPKPTS</sequence>
<organism evidence="2 3">
    <name type="scientific">Trichostrongylus colubriformis</name>
    <name type="common">Black scour worm</name>
    <dbReference type="NCBI Taxonomy" id="6319"/>
    <lineage>
        <taxon>Eukaryota</taxon>
        <taxon>Metazoa</taxon>
        <taxon>Ecdysozoa</taxon>
        <taxon>Nematoda</taxon>
        <taxon>Chromadorea</taxon>
        <taxon>Rhabditida</taxon>
        <taxon>Rhabditina</taxon>
        <taxon>Rhabditomorpha</taxon>
        <taxon>Strongyloidea</taxon>
        <taxon>Trichostrongylidae</taxon>
        <taxon>Trichostrongylus</taxon>
    </lineage>
</organism>
<evidence type="ECO:0000313" key="3">
    <source>
        <dbReference type="Proteomes" id="UP001331761"/>
    </source>
</evidence>
<feature type="region of interest" description="Disordered" evidence="1">
    <location>
        <begin position="462"/>
        <end position="567"/>
    </location>
</feature>
<evidence type="ECO:0000313" key="2">
    <source>
        <dbReference type="EMBL" id="KAK5976651.1"/>
    </source>
</evidence>